<reference evidence="1" key="2">
    <citation type="submission" date="2021-09" db="EMBL/GenBank/DDBJ databases">
        <authorList>
            <person name="Gilroy R."/>
        </authorList>
    </citation>
    <scope>NUCLEOTIDE SEQUENCE</scope>
    <source>
        <strain evidence="1">CHK124-7917</strain>
    </source>
</reference>
<dbReference type="InterPro" id="IPR024523">
    <property type="entry name" value="DUF3793"/>
</dbReference>
<gene>
    <name evidence="1" type="ORF">K8U72_00405</name>
</gene>
<sequence length="217" mass="24236">MGRGFDVCLARPEEAATCEECLESEFVACLVRQSGLVIAGVKPAAVFGFRPRASRCQDDMVSRAIDAYARRFAAEGVMMHLLGERGGAQMLVVWRPRLVAKLLESASNRDFLTRRALPATGADALMRALAERMIACYARHAEFPHEVGLVLGYPLEDVEGFIADGGRGSIARGRWRVYGDPRVARKRFERLERVERHVRRLYSEGVPMRELLRMAAA</sequence>
<reference evidence="1" key="1">
    <citation type="journal article" date="2021" name="PeerJ">
        <title>Extensive microbial diversity within the chicken gut microbiome revealed by metagenomics and culture.</title>
        <authorList>
            <person name="Gilroy R."/>
            <person name="Ravi A."/>
            <person name="Getino M."/>
            <person name="Pursley I."/>
            <person name="Horton D.L."/>
            <person name="Alikhan N.F."/>
            <person name="Baker D."/>
            <person name="Gharbi K."/>
            <person name="Hall N."/>
            <person name="Watson M."/>
            <person name="Adriaenssens E.M."/>
            <person name="Foster-Nyarko E."/>
            <person name="Jarju S."/>
            <person name="Secka A."/>
            <person name="Antonio M."/>
            <person name="Oren A."/>
            <person name="Chaudhuri R.R."/>
            <person name="La Ragione R."/>
            <person name="Hildebrand F."/>
            <person name="Pallen M.J."/>
        </authorList>
    </citation>
    <scope>NUCLEOTIDE SEQUENCE</scope>
    <source>
        <strain evidence="1">CHK124-7917</strain>
    </source>
</reference>
<organism evidence="1 2">
    <name type="scientific">Thermophilibacter provencensis</name>
    <dbReference type="NCBI Taxonomy" id="1852386"/>
    <lineage>
        <taxon>Bacteria</taxon>
        <taxon>Bacillati</taxon>
        <taxon>Actinomycetota</taxon>
        <taxon>Coriobacteriia</taxon>
        <taxon>Coriobacteriales</taxon>
        <taxon>Atopobiaceae</taxon>
        <taxon>Thermophilibacter</taxon>
    </lineage>
</organism>
<dbReference type="EMBL" id="DYWQ01000007">
    <property type="protein sequence ID" value="HJF44237.1"/>
    <property type="molecule type" value="Genomic_DNA"/>
</dbReference>
<comment type="caution">
    <text evidence="1">The sequence shown here is derived from an EMBL/GenBank/DDBJ whole genome shotgun (WGS) entry which is preliminary data.</text>
</comment>
<dbReference type="Proteomes" id="UP000697330">
    <property type="component" value="Unassembled WGS sequence"/>
</dbReference>
<dbReference type="RefSeq" id="WP_274958356.1">
    <property type="nucleotide sequence ID" value="NZ_DYWQ01000007.1"/>
</dbReference>
<dbReference type="Pfam" id="PF12672">
    <property type="entry name" value="DUF3793"/>
    <property type="match status" value="1"/>
</dbReference>
<evidence type="ECO:0000313" key="1">
    <source>
        <dbReference type="EMBL" id="HJF44237.1"/>
    </source>
</evidence>
<dbReference type="AlphaFoldDB" id="A0A921GCC5"/>
<protein>
    <submittedName>
        <fullName evidence="1">DUF3793 family protein</fullName>
    </submittedName>
</protein>
<accession>A0A921GCC5</accession>
<proteinExistence type="predicted"/>
<name>A0A921GCC5_9ACTN</name>
<evidence type="ECO:0000313" key="2">
    <source>
        <dbReference type="Proteomes" id="UP000697330"/>
    </source>
</evidence>